<dbReference type="EMBL" id="FNAP01000006">
    <property type="protein sequence ID" value="SDE42593.1"/>
    <property type="molecule type" value="Genomic_DNA"/>
</dbReference>
<feature type="chain" id="PRO_5011735395" description="CVNH domain-containing protein" evidence="1">
    <location>
        <begin position="24"/>
        <end position="144"/>
    </location>
</feature>
<dbReference type="Proteomes" id="UP000199412">
    <property type="component" value="Unassembled WGS sequence"/>
</dbReference>
<evidence type="ECO:0000313" key="2">
    <source>
        <dbReference type="EMBL" id="SDE42593.1"/>
    </source>
</evidence>
<gene>
    <name evidence="2" type="ORF">SAMN05421720_106214</name>
</gene>
<proteinExistence type="predicted"/>
<reference evidence="2 3" key="1">
    <citation type="submission" date="2016-10" db="EMBL/GenBank/DDBJ databases">
        <authorList>
            <person name="de Groot N.N."/>
        </authorList>
    </citation>
    <scope>NUCLEOTIDE SEQUENCE [LARGE SCALE GENOMIC DNA]</scope>
    <source>
        <strain evidence="2 3">ATCC 700224</strain>
    </source>
</reference>
<organism evidence="2 3">
    <name type="scientific">Rhodospira trueperi</name>
    <dbReference type="NCBI Taxonomy" id="69960"/>
    <lineage>
        <taxon>Bacteria</taxon>
        <taxon>Pseudomonadati</taxon>
        <taxon>Pseudomonadota</taxon>
        <taxon>Alphaproteobacteria</taxon>
        <taxon>Rhodospirillales</taxon>
        <taxon>Rhodospirillaceae</taxon>
        <taxon>Rhodospira</taxon>
    </lineage>
</organism>
<keyword evidence="3" id="KW-1185">Reference proteome</keyword>
<evidence type="ECO:0008006" key="4">
    <source>
        <dbReference type="Google" id="ProtNLM"/>
    </source>
</evidence>
<sequence>MTLNRTAIALAAALTLAPVAARAADGAQVELRCDQDGQPVDLRTCLTESRLEISREGVKTEYRAEDLSSLGDPSQGTMTLTMPRNFSVRAMNGSDSARLSLTVSTPSGRAVHEAEAGRFQYVQFYHCGPDVEFSCREYNYMTGE</sequence>
<dbReference type="AlphaFoldDB" id="A0A1G7CTL8"/>
<dbReference type="RefSeq" id="WP_092785821.1">
    <property type="nucleotide sequence ID" value="NZ_FNAP01000006.1"/>
</dbReference>
<evidence type="ECO:0000313" key="3">
    <source>
        <dbReference type="Proteomes" id="UP000199412"/>
    </source>
</evidence>
<protein>
    <recommendedName>
        <fullName evidence="4">CVNH domain-containing protein</fullName>
    </recommendedName>
</protein>
<accession>A0A1G7CTL8</accession>
<keyword evidence="1" id="KW-0732">Signal</keyword>
<feature type="signal peptide" evidence="1">
    <location>
        <begin position="1"/>
        <end position="23"/>
    </location>
</feature>
<name>A0A1G7CTL8_9PROT</name>
<dbReference type="OrthoDB" id="7361343at2"/>
<evidence type="ECO:0000256" key="1">
    <source>
        <dbReference type="SAM" id="SignalP"/>
    </source>
</evidence>
<dbReference type="STRING" id="69960.SAMN05421720_106214"/>